<protein>
    <submittedName>
        <fullName evidence="1">Uncharacterized protein</fullName>
    </submittedName>
</protein>
<dbReference type="AlphaFoldDB" id="A0A2N6VK45"/>
<organism evidence="1 2">
    <name type="scientific">Brevibacterium paucivorans</name>
    <dbReference type="NCBI Taxonomy" id="170994"/>
    <lineage>
        <taxon>Bacteria</taxon>
        <taxon>Bacillati</taxon>
        <taxon>Actinomycetota</taxon>
        <taxon>Actinomycetes</taxon>
        <taxon>Micrococcales</taxon>
        <taxon>Brevibacteriaceae</taxon>
        <taxon>Brevibacterium</taxon>
    </lineage>
</organism>
<proteinExistence type="predicted"/>
<dbReference type="EMBL" id="PNHK01000015">
    <property type="protein sequence ID" value="PMD04510.1"/>
    <property type="molecule type" value="Genomic_DNA"/>
</dbReference>
<sequence length="62" mass="6160">MVDEFAAVIAVDAGDIEGHGGGEEVECCEDVLVGVIADGVGKDPSGVDVGEVHGAAELAFEC</sequence>
<accession>A0A2N6VK45</accession>
<name>A0A2N6VK45_9MICO</name>
<dbReference type="Proteomes" id="UP000235598">
    <property type="component" value="Unassembled WGS sequence"/>
</dbReference>
<reference evidence="1 2" key="1">
    <citation type="submission" date="2017-09" db="EMBL/GenBank/DDBJ databases">
        <title>Bacterial strain isolated from the female urinary microbiota.</title>
        <authorList>
            <person name="Thomas-White K."/>
            <person name="Kumar N."/>
            <person name="Forster S."/>
            <person name="Putonti C."/>
            <person name="Lawley T."/>
            <person name="Wolfe A.J."/>
        </authorList>
    </citation>
    <scope>NUCLEOTIDE SEQUENCE [LARGE SCALE GENOMIC DNA]</scope>
    <source>
        <strain evidence="1 2">UMB1301</strain>
    </source>
</reference>
<gene>
    <name evidence="1" type="ORF">CJ199_11675</name>
</gene>
<evidence type="ECO:0000313" key="1">
    <source>
        <dbReference type="EMBL" id="PMD04510.1"/>
    </source>
</evidence>
<evidence type="ECO:0000313" key="2">
    <source>
        <dbReference type="Proteomes" id="UP000235598"/>
    </source>
</evidence>
<comment type="caution">
    <text evidence="1">The sequence shown here is derived from an EMBL/GenBank/DDBJ whole genome shotgun (WGS) entry which is preliminary data.</text>
</comment>